<evidence type="ECO:0000313" key="1">
    <source>
        <dbReference type="EMBL" id="SVB06369.1"/>
    </source>
</evidence>
<dbReference type="AlphaFoldDB" id="A0A382AY30"/>
<feature type="non-terminal residue" evidence="1">
    <location>
        <position position="1"/>
    </location>
</feature>
<name>A0A382AY30_9ZZZZ</name>
<accession>A0A382AY30</accession>
<protein>
    <submittedName>
        <fullName evidence="1">Uncharacterized protein</fullName>
    </submittedName>
</protein>
<sequence>VAELVDAHDSGSCEGNLVEVRVFSSAPLLTSTSKGFRVFA</sequence>
<reference evidence="1" key="1">
    <citation type="submission" date="2018-05" db="EMBL/GenBank/DDBJ databases">
        <authorList>
            <person name="Lanie J.A."/>
            <person name="Ng W.-L."/>
            <person name="Kazmierczak K.M."/>
            <person name="Andrzejewski T.M."/>
            <person name="Davidsen T.M."/>
            <person name="Wayne K.J."/>
            <person name="Tettelin H."/>
            <person name="Glass J.I."/>
            <person name="Rusch D."/>
            <person name="Podicherti R."/>
            <person name="Tsui H.-C.T."/>
            <person name="Winkler M.E."/>
        </authorList>
    </citation>
    <scope>NUCLEOTIDE SEQUENCE</scope>
</reference>
<gene>
    <name evidence="1" type="ORF">METZ01_LOCUS159223</name>
</gene>
<organism evidence="1">
    <name type="scientific">marine metagenome</name>
    <dbReference type="NCBI Taxonomy" id="408172"/>
    <lineage>
        <taxon>unclassified sequences</taxon>
        <taxon>metagenomes</taxon>
        <taxon>ecological metagenomes</taxon>
    </lineage>
</organism>
<proteinExistence type="predicted"/>
<dbReference type="EMBL" id="UINC01027322">
    <property type="protein sequence ID" value="SVB06369.1"/>
    <property type="molecule type" value="Genomic_DNA"/>
</dbReference>